<protein>
    <recommendedName>
        <fullName evidence="5">SF3 helicase domain-containing protein</fullName>
    </recommendedName>
</protein>
<evidence type="ECO:0000256" key="1">
    <source>
        <dbReference type="ARBA" id="ARBA00022741"/>
    </source>
</evidence>
<dbReference type="InterPro" id="IPR014818">
    <property type="entry name" value="Phage/plasmid_primase_P4_C"/>
</dbReference>
<keyword evidence="1" id="KW-0547">Nucleotide-binding</keyword>
<dbReference type="PROSITE" id="PS51206">
    <property type="entry name" value="SF3_HELICASE_1"/>
    <property type="match status" value="1"/>
</dbReference>
<reference evidence="6 7" key="1">
    <citation type="journal article" date="2020" name="Antonie Van Leeuwenhoek">
        <title>Rhodopirellula heiligendammensis sp. nov., Rhodopirellula pilleata sp. nov., and Rhodopirellula solitaria sp. nov. isolated from natural or artificial marine surfaces in Northern Germany and California, USA, and emended description of the genus Rhodopirellula.</title>
        <authorList>
            <person name="Kallscheuer N."/>
            <person name="Wiegand S."/>
            <person name="Jogler M."/>
            <person name="Boedeker C."/>
            <person name="Peeters S.H."/>
            <person name="Rast P."/>
            <person name="Heuer A."/>
            <person name="Jetten M.S.M."/>
            <person name="Rohde M."/>
            <person name="Jogler C."/>
        </authorList>
    </citation>
    <scope>NUCLEOTIDE SEQUENCE [LARGE SCALE GENOMIC DNA]</scope>
    <source>
        <strain evidence="6 7">Poly21</strain>
    </source>
</reference>
<feature type="region of interest" description="Disordered" evidence="4">
    <location>
        <begin position="1"/>
        <end position="39"/>
    </location>
</feature>
<dbReference type="GO" id="GO:0005524">
    <property type="term" value="F:ATP binding"/>
    <property type="evidence" value="ECO:0007669"/>
    <property type="project" value="UniProtKB-KW"/>
</dbReference>
<organism evidence="6 7">
    <name type="scientific">Allorhodopirellula heiligendammensis</name>
    <dbReference type="NCBI Taxonomy" id="2714739"/>
    <lineage>
        <taxon>Bacteria</taxon>
        <taxon>Pseudomonadati</taxon>
        <taxon>Planctomycetota</taxon>
        <taxon>Planctomycetia</taxon>
        <taxon>Pirellulales</taxon>
        <taxon>Pirellulaceae</taxon>
        <taxon>Allorhodopirellula</taxon>
    </lineage>
</organism>
<comment type="caution">
    <text evidence="6">The sequence shown here is derived from an EMBL/GenBank/DDBJ whole genome shotgun (WGS) entry which is preliminary data.</text>
</comment>
<evidence type="ECO:0000259" key="5">
    <source>
        <dbReference type="PROSITE" id="PS51206"/>
    </source>
</evidence>
<sequence>MSTATNEKRAPGDANRKAPLNGDATKRQDHHSTDAGEDNGQFGWIQFEAFRTDVANADRFVNAYSSQVMHVPPWRKWLSWDGTRWADDCGVGTMQRAKRYAKSLWHALPAMSAQLDRSDLAKAVSFIRSTNQTAKISSFLSLAEVDERVVCPVDELNSDPTLLNCLNGTIDLTTGELRPHNPADRITQKANVAYDPAAGCPKWIQTINLIFDGDQELIRYVQRLLGYSLSGDTGEHILPIAFGAGCNGKSTIWNCVSDLLGDYASLANEELLMGEKNNHPTEKAALYQKRFVAISEPEKNSQLKEARVKELTGDRTITARRMHEDFWSFQRTHTFWISTNHLPKITGTDEGVWRRVKLIPFSVDLRKKVKPIADFDRWLVKHEGPGILSWLVRGYLDYREHGLQEPSCVTEATAGYRTDSDALAEFLRDYCVQEDGAEGRAKELFRDYSELYRGKWTSTLFGRAMAERFKKDRPKHGPNRDKTVYRGVRLKTEADKIEELTDPVKHEENSEWAQLGTLRLVDPEIPTHMPEDQPNYAQPCPTEVGSLPTPPEQYGSEVEL</sequence>
<dbReference type="Pfam" id="PF08706">
    <property type="entry name" value="D5_N"/>
    <property type="match status" value="1"/>
</dbReference>
<dbReference type="InterPro" id="IPR027417">
    <property type="entry name" value="P-loop_NTPase"/>
</dbReference>
<feature type="compositionally biased region" description="Basic and acidic residues" evidence="4">
    <location>
        <begin position="1"/>
        <end position="16"/>
    </location>
</feature>
<dbReference type="Proteomes" id="UP000319908">
    <property type="component" value="Unassembled WGS sequence"/>
</dbReference>
<dbReference type="Gene3D" id="3.40.50.300">
    <property type="entry name" value="P-loop containing nucleotide triphosphate hydrolases"/>
    <property type="match status" value="1"/>
</dbReference>
<evidence type="ECO:0000256" key="4">
    <source>
        <dbReference type="SAM" id="MobiDB-lite"/>
    </source>
</evidence>
<dbReference type="EMBL" id="SJPU01000003">
    <property type="protein sequence ID" value="TWU10813.1"/>
    <property type="molecule type" value="Genomic_DNA"/>
</dbReference>
<feature type="region of interest" description="Disordered" evidence="4">
    <location>
        <begin position="524"/>
        <end position="560"/>
    </location>
</feature>
<dbReference type="Pfam" id="PF19263">
    <property type="entry name" value="DUF5906"/>
    <property type="match status" value="1"/>
</dbReference>
<dbReference type="PANTHER" id="PTHR35372">
    <property type="entry name" value="ATP BINDING PROTEIN-RELATED"/>
    <property type="match status" value="1"/>
</dbReference>
<dbReference type="RefSeq" id="WP_146409194.1">
    <property type="nucleotide sequence ID" value="NZ_SJPU01000003.1"/>
</dbReference>
<feature type="compositionally biased region" description="Basic and acidic residues" evidence="4">
    <location>
        <begin position="24"/>
        <end position="34"/>
    </location>
</feature>
<dbReference type="PANTHER" id="PTHR35372:SF2">
    <property type="entry name" value="SF3 HELICASE DOMAIN-CONTAINING PROTEIN"/>
    <property type="match status" value="1"/>
</dbReference>
<dbReference type="OrthoDB" id="288091at2"/>
<evidence type="ECO:0000313" key="7">
    <source>
        <dbReference type="Proteomes" id="UP000319908"/>
    </source>
</evidence>
<evidence type="ECO:0000256" key="3">
    <source>
        <dbReference type="ARBA" id="ARBA00022840"/>
    </source>
</evidence>
<dbReference type="NCBIfam" id="TIGR01613">
    <property type="entry name" value="primase_Cterm"/>
    <property type="match status" value="1"/>
</dbReference>
<feature type="domain" description="SF3 helicase" evidence="5">
    <location>
        <begin position="216"/>
        <end position="372"/>
    </location>
</feature>
<proteinExistence type="predicted"/>
<dbReference type="InterPro" id="IPR014015">
    <property type="entry name" value="Helicase_SF3_DNA-vir"/>
</dbReference>
<dbReference type="SMART" id="SM00885">
    <property type="entry name" value="D5_N"/>
    <property type="match status" value="1"/>
</dbReference>
<dbReference type="InterPro" id="IPR051620">
    <property type="entry name" value="ORF904-like_C"/>
</dbReference>
<keyword evidence="7" id="KW-1185">Reference proteome</keyword>
<evidence type="ECO:0000256" key="2">
    <source>
        <dbReference type="ARBA" id="ARBA00022801"/>
    </source>
</evidence>
<dbReference type="GO" id="GO:0016787">
    <property type="term" value="F:hydrolase activity"/>
    <property type="evidence" value="ECO:0007669"/>
    <property type="project" value="UniProtKB-KW"/>
</dbReference>
<evidence type="ECO:0000313" key="6">
    <source>
        <dbReference type="EMBL" id="TWU10813.1"/>
    </source>
</evidence>
<dbReference type="SUPFAM" id="SSF52540">
    <property type="entry name" value="P-loop containing nucleoside triphosphate hydrolases"/>
    <property type="match status" value="1"/>
</dbReference>
<dbReference type="InterPro" id="IPR006500">
    <property type="entry name" value="Helicase_put_C_phage/plasmid"/>
</dbReference>
<gene>
    <name evidence="6" type="ORF">Poly21_47190</name>
</gene>
<name>A0A5C6BF95_9BACT</name>
<keyword evidence="3" id="KW-0067">ATP-binding</keyword>
<accession>A0A5C6BF95</accession>
<dbReference type="InterPro" id="IPR045455">
    <property type="entry name" value="NrS-1_pol-like_helicase"/>
</dbReference>
<dbReference type="AlphaFoldDB" id="A0A5C6BF95"/>
<keyword evidence="2" id="KW-0378">Hydrolase</keyword>